<feature type="region of interest" description="Disordered" evidence="1">
    <location>
        <begin position="95"/>
        <end position="134"/>
    </location>
</feature>
<dbReference type="PANTHER" id="PTHR39609">
    <property type="entry name" value="RFEG-RELATED"/>
    <property type="match status" value="1"/>
</dbReference>
<dbReference type="AlphaFoldDB" id="A0A9Q9RGV6"/>
<dbReference type="Proteomes" id="UP000760494">
    <property type="component" value="Unassembled WGS sequence"/>
</dbReference>
<dbReference type="PANTHER" id="PTHR39609:SF2">
    <property type="entry name" value="TRANSCRIPTION FACTOR RFEG"/>
    <property type="match status" value="1"/>
</dbReference>
<evidence type="ECO:0000313" key="3">
    <source>
        <dbReference type="Proteomes" id="UP000760494"/>
    </source>
</evidence>
<gene>
    <name evidence="2" type="ORF">C2S_14473</name>
</gene>
<evidence type="ECO:0000313" key="2">
    <source>
        <dbReference type="EMBL" id="VTT60849.1"/>
    </source>
</evidence>
<evidence type="ECO:0000256" key="1">
    <source>
        <dbReference type="SAM" id="MobiDB-lite"/>
    </source>
</evidence>
<protein>
    <submittedName>
        <fullName evidence="2">Uncharacterized protein</fullName>
    </submittedName>
</protein>
<comment type="caution">
    <text evidence="2">The sequence shown here is derived from an EMBL/GenBank/DDBJ whole genome shotgun (WGS) entry which is preliminary data.</text>
</comment>
<proteinExistence type="predicted"/>
<reference evidence="2" key="1">
    <citation type="submission" date="2019-05" db="EMBL/GenBank/DDBJ databases">
        <authorList>
            <person name="Piombo E."/>
        </authorList>
    </citation>
    <scope>NUCLEOTIDE SEQUENCE</scope>
    <source>
        <strain evidence="2">C2S</strain>
    </source>
</reference>
<name>A0A9Q9RGV6_FUSFU</name>
<accession>A0A9Q9RGV6</accession>
<sequence length="134" mass="15987">MSSSMNKYWIPHQDIHRKVITQELQYYLGPQATVRPYTLEPNGYPLLMNSNVGRGWIPHHHSRILPDRCWSLLEQIDDICRKSKDLWDRQAAAKVQQNPEKLLKRPLHQPVIVSRGSSRDSHRRYHDRRRQDED</sequence>
<organism evidence="2 3">
    <name type="scientific">Fusarium fujikuroi</name>
    <name type="common">Bakanae and foot rot disease fungus</name>
    <name type="synonym">Gibberella fujikuroi</name>
    <dbReference type="NCBI Taxonomy" id="5127"/>
    <lineage>
        <taxon>Eukaryota</taxon>
        <taxon>Fungi</taxon>
        <taxon>Dikarya</taxon>
        <taxon>Ascomycota</taxon>
        <taxon>Pezizomycotina</taxon>
        <taxon>Sordariomycetes</taxon>
        <taxon>Hypocreomycetidae</taxon>
        <taxon>Hypocreales</taxon>
        <taxon>Nectriaceae</taxon>
        <taxon>Fusarium</taxon>
        <taxon>Fusarium fujikuroi species complex</taxon>
    </lineage>
</organism>
<dbReference type="EMBL" id="CABFJX010000049">
    <property type="protein sequence ID" value="VTT60849.1"/>
    <property type="molecule type" value="Genomic_DNA"/>
</dbReference>